<evidence type="ECO:0000256" key="6">
    <source>
        <dbReference type="ARBA" id="ARBA00023128"/>
    </source>
</evidence>
<sequence length="362" mass="39723">MSAFVAAGSPAIRAARCSACSLSALRLFVGNITEVRIAQAASVSASRTRRFAPTTAASFHSTPRVLSGPAIVEFAENKNQSPQPQDEHSPRQTQRDEEGKDGQEFSPAEPNAEADNSDVPWYLRVEPPRHPTLMHDPQPLPDIPEGAPNLTEPLLKYASDELGLDDLEFVDLREMDPPPALGPDTLMIFGTARSERHLHVSADRLVRWLRGQGIAAKADGLLGRNELKTKLKRIARKAKLLGTSGVTRGGDDGITTGWICVNLGPVGGSRKETTMRDEEGRVSGFGVARTGTTLVVQILTEGRRQELDLEGFWREQLEQSIENNNREPLRRLPRALDAYRPGRKRTMPTHQHGATEEPEATV</sequence>
<dbReference type="InterPro" id="IPR043519">
    <property type="entry name" value="NT_sf"/>
</dbReference>
<evidence type="ECO:0000256" key="9">
    <source>
        <dbReference type="SAM" id="MobiDB-lite"/>
    </source>
</evidence>
<keyword evidence="11" id="KW-1185">Reference proteome</keyword>
<evidence type="ECO:0000256" key="4">
    <source>
        <dbReference type="ARBA" id="ARBA00022792"/>
    </source>
</evidence>
<evidence type="ECO:0000313" key="11">
    <source>
        <dbReference type="Proteomes" id="UP001302126"/>
    </source>
</evidence>
<evidence type="ECO:0000256" key="5">
    <source>
        <dbReference type="ARBA" id="ARBA00022946"/>
    </source>
</evidence>
<dbReference type="FunFam" id="3.30.460.10:FF:000044">
    <property type="entry name" value="ATPase synthesis protein 25, mitochondrial"/>
    <property type="match status" value="1"/>
</dbReference>
<evidence type="ECO:0000256" key="1">
    <source>
        <dbReference type="ARBA" id="ARBA00003470"/>
    </source>
</evidence>
<accession>A0AAN7AGB1</accession>
<keyword evidence="7 8" id="KW-0472">Membrane</keyword>
<keyword evidence="4 8" id="KW-0999">Mitochondrion inner membrane</keyword>
<comment type="function">
    <text evidence="1">Probable mitochondrial mRNA stabilization factor.</text>
</comment>
<reference evidence="10" key="2">
    <citation type="submission" date="2023-05" db="EMBL/GenBank/DDBJ databases">
        <authorList>
            <consortium name="Lawrence Berkeley National Laboratory"/>
            <person name="Steindorff A."/>
            <person name="Hensen N."/>
            <person name="Bonometti L."/>
            <person name="Westerberg I."/>
            <person name="Brannstrom I.O."/>
            <person name="Guillou S."/>
            <person name="Cros-Aarteil S."/>
            <person name="Calhoun S."/>
            <person name="Haridas S."/>
            <person name="Kuo A."/>
            <person name="Mondo S."/>
            <person name="Pangilinan J."/>
            <person name="Riley R."/>
            <person name="Labutti K."/>
            <person name="Andreopoulos B."/>
            <person name="Lipzen A."/>
            <person name="Chen C."/>
            <person name="Yanf M."/>
            <person name="Daum C."/>
            <person name="Ng V."/>
            <person name="Clum A."/>
            <person name="Ohm R."/>
            <person name="Martin F."/>
            <person name="Silar P."/>
            <person name="Natvig D."/>
            <person name="Lalanne C."/>
            <person name="Gautier V."/>
            <person name="Ament-Velasquez S.L."/>
            <person name="Kruys A."/>
            <person name="Hutchinson M.I."/>
            <person name="Powell A.J."/>
            <person name="Barry K."/>
            <person name="Miller A.N."/>
            <person name="Grigoriev I.V."/>
            <person name="Debuchy R."/>
            <person name="Gladieux P."/>
            <person name="Thoren M.H."/>
            <person name="Johannesson H."/>
        </authorList>
    </citation>
    <scope>NUCLEOTIDE SEQUENCE</scope>
    <source>
        <strain evidence="10">PSN309</strain>
    </source>
</reference>
<feature type="region of interest" description="Disordered" evidence="9">
    <location>
        <begin position="340"/>
        <end position="362"/>
    </location>
</feature>
<name>A0AAN7AGB1_9PEZI</name>
<feature type="compositionally biased region" description="Basic and acidic residues" evidence="9">
    <location>
        <begin position="85"/>
        <end position="103"/>
    </location>
</feature>
<protein>
    <recommendedName>
        <fullName evidence="8">ATPase synthesis protein 25</fullName>
    </recommendedName>
</protein>
<dbReference type="EMBL" id="MU864472">
    <property type="protein sequence ID" value="KAK4184837.1"/>
    <property type="molecule type" value="Genomic_DNA"/>
</dbReference>
<comment type="subcellular location">
    <subcellularLocation>
        <location evidence="2 8">Mitochondrion inner membrane</location>
        <topology evidence="2 8">Peripheral membrane protein</topology>
        <orientation evidence="2 8">Matrix side</orientation>
    </subcellularLocation>
</comment>
<dbReference type="GO" id="GO:0140053">
    <property type="term" value="P:mitochondrial gene expression"/>
    <property type="evidence" value="ECO:0007669"/>
    <property type="project" value="UniProtKB-UniRule"/>
</dbReference>
<evidence type="ECO:0000313" key="10">
    <source>
        <dbReference type="EMBL" id="KAK4184837.1"/>
    </source>
</evidence>
<organism evidence="10 11">
    <name type="scientific">Podospora australis</name>
    <dbReference type="NCBI Taxonomy" id="1536484"/>
    <lineage>
        <taxon>Eukaryota</taxon>
        <taxon>Fungi</taxon>
        <taxon>Dikarya</taxon>
        <taxon>Ascomycota</taxon>
        <taxon>Pezizomycotina</taxon>
        <taxon>Sordariomycetes</taxon>
        <taxon>Sordariomycetidae</taxon>
        <taxon>Sordariales</taxon>
        <taxon>Podosporaceae</taxon>
        <taxon>Podospora</taxon>
    </lineage>
</organism>
<dbReference type="InterPro" id="IPR040152">
    <property type="entry name" value="Atp25"/>
</dbReference>
<feature type="region of interest" description="Disordered" evidence="9">
    <location>
        <begin position="76"/>
        <end position="138"/>
    </location>
</feature>
<dbReference type="GO" id="GO:0048255">
    <property type="term" value="P:mRNA stabilization"/>
    <property type="evidence" value="ECO:0007669"/>
    <property type="project" value="TreeGrafter"/>
</dbReference>
<evidence type="ECO:0000256" key="2">
    <source>
        <dbReference type="ARBA" id="ARBA00004443"/>
    </source>
</evidence>
<evidence type="ECO:0000256" key="3">
    <source>
        <dbReference type="ARBA" id="ARBA00010787"/>
    </source>
</evidence>
<dbReference type="Gene3D" id="3.30.460.10">
    <property type="entry name" value="Beta Polymerase, domain 2"/>
    <property type="match status" value="1"/>
</dbReference>
<dbReference type="GO" id="GO:0005743">
    <property type="term" value="C:mitochondrial inner membrane"/>
    <property type="evidence" value="ECO:0007669"/>
    <property type="project" value="UniProtKB-SubCell"/>
</dbReference>
<keyword evidence="5 8" id="KW-0809">Transit peptide</keyword>
<comment type="similarity">
    <text evidence="3 8">Belongs to the ATP25 family.</text>
</comment>
<feature type="region of interest" description="Disordered" evidence="9">
    <location>
        <begin position="43"/>
        <end position="62"/>
    </location>
</feature>
<keyword evidence="6 8" id="KW-0496">Mitochondrion</keyword>
<dbReference type="PANTHER" id="PTHR28087">
    <property type="entry name" value="ATPASE SYNTHESIS PROTEIN 25, MITOCHONDRIAL"/>
    <property type="match status" value="1"/>
</dbReference>
<comment type="caution">
    <text evidence="10">The sequence shown here is derived from an EMBL/GenBank/DDBJ whole genome shotgun (WGS) entry which is preliminary data.</text>
</comment>
<evidence type="ECO:0000256" key="8">
    <source>
        <dbReference type="RuleBase" id="RU367062"/>
    </source>
</evidence>
<gene>
    <name evidence="10" type="ORF">QBC35DRAFT_38858</name>
</gene>
<evidence type="ECO:0000256" key="7">
    <source>
        <dbReference type="ARBA" id="ARBA00023136"/>
    </source>
</evidence>
<proteinExistence type="inferred from homology"/>
<dbReference type="AlphaFoldDB" id="A0AAN7AGB1"/>
<comment type="function">
    <text evidence="8">Mitochondrial mRNA stabilization factor.</text>
</comment>
<reference evidence="10" key="1">
    <citation type="journal article" date="2023" name="Mol. Phylogenet. Evol.">
        <title>Genome-scale phylogeny and comparative genomics of the fungal order Sordariales.</title>
        <authorList>
            <person name="Hensen N."/>
            <person name="Bonometti L."/>
            <person name="Westerberg I."/>
            <person name="Brannstrom I.O."/>
            <person name="Guillou S."/>
            <person name="Cros-Aarteil S."/>
            <person name="Calhoun S."/>
            <person name="Haridas S."/>
            <person name="Kuo A."/>
            <person name="Mondo S."/>
            <person name="Pangilinan J."/>
            <person name="Riley R."/>
            <person name="LaButti K."/>
            <person name="Andreopoulos B."/>
            <person name="Lipzen A."/>
            <person name="Chen C."/>
            <person name="Yan M."/>
            <person name="Daum C."/>
            <person name="Ng V."/>
            <person name="Clum A."/>
            <person name="Steindorff A."/>
            <person name="Ohm R.A."/>
            <person name="Martin F."/>
            <person name="Silar P."/>
            <person name="Natvig D.O."/>
            <person name="Lalanne C."/>
            <person name="Gautier V."/>
            <person name="Ament-Velasquez S.L."/>
            <person name="Kruys A."/>
            <person name="Hutchinson M.I."/>
            <person name="Powell A.J."/>
            <person name="Barry K."/>
            <person name="Miller A.N."/>
            <person name="Grigoriev I.V."/>
            <person name="Debuchy R."/>
            <person name="Gladieux P."/>
            <person name="Hiltunen Thoren M."/>
            <person name="Johannesson H."/>
        </authorList>
    </citation>
    <scope>NUCLEOTIDE SEQUENCE</scope>
    <source>
        <strain evidence="10">PSN309</strain>
    </source>
</reference>
<dbReference type="PANTHER" id="PTHR28087:SF1">
    <property type="entry name" value="ATPASE SYNTHESIS PROTEIN 25, MITOCHONDRIAL"/>
    <property type="match status" value="1"/>
</dbReference>
<dbReference type="Proteomes" id="UP001302126">
    <property type="component" value="Unassembled WGS sequence"/>
</dbReference>